<evidence type="ECO:0000313" key="2">
    <source>
        <dbReference type="EMBL" id="TWT89215.1"/>
    </source>
</evidence>
<feature type="transmembrane region" description="Helical" evidence="1">
    <location>
        <begin position="44"/>
        <end position="64"/>
    </location>
</feature>
<keyword evidence="1" id="KW-1133">Transmembrane helix</keyword>
<dbReference type="OrthoDB" id="222190at2"/>
<reference evidence="2 3" key="1">
    <citation type="submission" date="2019-02" db="EMBL/GenBank/DDBJ databases">
        <title>Deep-cultivation of Planctomycetes and their phenomic and genomic characterization uncovers novel biology.</title>
        <authorList>
            <person name="Wiegand S."/>
            <person name="Jogler M."/>
            <person name="Boedeker C."/>
            <person name="Pinto D."/>
            <person name="Vollmers J."/>
            <person name="Rivas-Marin E."/>
            <person name="Kohn T."/>
            <person name="Peeters S.H."/>
            <person name="Heuer A."/>
            <person name="Rast P."/>
            <person name="Oberbeckmann S."/>
            <person name="Bunk B."/>
            <person name="Jeske O."/>
            <person name="Meyerdierks A."/>
            <person name="Storesund J.E."/>
            <person name="Kallscheuer N."/>
            <person name="Luecker S."/>
            <person name="Lage O.M."/>
            <person name="Pohl T."/>
            <person name="Merkel B.J."/>
            <person name="Hornburger P."/>
            <person name="Mueller R.-W."/>
            <person name="Bruemmer F."/>
            <person name="Labrenz M."/>
            <person name="Spormann A.M."/>
            <person name="Op Den Camp H."/>
            <person name="Overmann J."/>
            <person name="Amann R."/>
            <person name="Jetten M.S.M."/>
            <person name="Mascher T."/>
            <person name="Medema M.H."/>
            <person name="Devos D.P."/>
            <person name="Kaster A.-K."/>
            <person name="Ovreas L."/>
            <person name="Rohde M."/>
            <person name="Galperin M.Y."/>
            <person name="Jogler C."/>
        </authorList>
    </citation>
    <scope>NUCLEOTIDE SEQUENCE [LARGE SCALE GENOMIC DNA]</scope>
    <source>
        <strain evidence="2 3">Pla100</strain>
    </source>
</reference>
<comment type="caution">
    <text evidence="2">The sequence shown here is derived from an EMBL/GenBank/DDBJ whole genome shotgun (WGS) entry which is preliminary data.</text>
</comment>
<gene>
    <name evidence="2" type="ORF">Pla100_56830</name>
</gene>
<proteinExistence type="predicted"/>
<evidence type="ECO:0000256" key="1">
    <source>
        <dbReference type="SAM" id="Phobius"/>
    </source>
</evidence>
<dbReference type="EMBL" id="SJPM01000020">
    <property type="protein sequence ID" value="TWT89215.1"/>
    <property type="molecule type" value="Genomic_DNA"/>
</dbReference>
<feature type="transmembrane region" description="Helical" evidence="1">
    <location>
        <begin position="76"/>
        <end position="95"/>
    </location>
</feature>
<feature type="transmembrane region" description="Helical" evidence="1">
    <location>
        <begin position="116"/>
        <end position="139"/>
    </location>
</feature>
<protein>
    <recommendedName>
        <fullName evidence="4">ABC-2 family transporter protein</fullName>
    </recommendedName>
</protein>
<feature type="transmembrane region" description="Helical" evidence="1">
    <location>
        <begin position="468"/>
        <end position="485"/>
    </location>
</feature>
<keyword evidence="1" id="KW-0472">Membrane</keyword>
<sequence length="823" mass="91282">MSVVTRDVHSASNSVSVSRPKPSVWGHSAFGRLIWKDVRLVRSLWIAGLISVAVVFLILCLPWVSQFPDSNALMGLFIMIPTLVALGLPPMLIGTENEDRTLDWVRGLPISWRGVLASKALVAVSVWLSLAIIAILLWQVTCISRGIGPGQGVSQSHELVLIVLLCGASVMLASFVSSFIFRSPIYAALLVIPLMGGCLWLSSFIAWNLPPQYRSDTAFGCLALGHVATGVVILLVLAKRRLAGFCDQSPFGLPRSLGRANRVRPALATESTWVPTRSMAVGGRPPIVVSLLWQQVRQTRWVLAGCLAVAFAGTAYLGSMPVDHVFSAAIAPLALLFLATIHVVLGVTTFYGDRQRQRTGFFAERGISVTKVWWTRLLPSLLVSLVIGTNVILCMASVRTGEFNRPMPIVFSMLPTIFVSQLLLFSIGAAASQWGRKPTLSYLLAPFWTSLWCSPVFNQLIVYPEQSWTLWPAAVVWLFATWRLMPRLIEGQTGPGLWVRGLAYAMLAMGVISAGVFGSIWWTTPPAMPTWKAKTLSSEIPQLSAGLWDETEYTAEEAAAVRLRRPSFDLPSHYDFQPDFQDFSASDFRSLTSDQPAQMPKEIRISFAPADQESLTHWHRIASASRALRNATAARLHAAETGSLSFLLQVAEPSEREGLFWLQRIAKAQGLFEADIKPPASQSEVDERAAFVRLVGLIPSEQLRLQSRRIALLSDWKRFQSSPTSFAGHSFSDPRYRLGIEMRRVRRLIDQGTRTVLQQLETTLPSRMDFQTPEQIRLWKLAIYTPTARIQTDTFFAIPEDVPIFLIEHEELIARLQKAAEAL</sequence>
<feature type="transmembrane region" description="Helical" evidence="1">
    <location>
        <begin position="217"/>
        <end position="238"/>
    </location>
</feature>
<feature type="transmembrane region" description="Helical" evidence="1">
    <location>
        <begin position="186"/>
        <end position="205"/>
    </location>
</feature>
<feature type="transmembrane region" description="Helical" evidence="1">
    <location>
        <begin position="301"/>
        <end position="319"/>
    </location>
</feature>
<feature type="transmembrane region" description="Helical" evidence="1">
    <location>
        <begin position="373"/>
        <end position="398"/>
    </location>
</feature>
<name>A0A5C5ZQ55_9BACT</name>
<feature type="transmembrane region" description="Helical" evidence="1">
    <location>
        <begin position="325"/>
        <end position="352"/>
    </location>
</feature>
<keyword evidence="3" id="KW-1185">Reference proteome</keyword>
<dbReference type="AlphaFoldDB" id="A0A5C5ZQ55"/>
<evidence type="ECO:0000313" key="3">
    <source>
        <dbReference type="Proteomes" id="UP000316213"/>
    </source>
</evidence>
<accession>A0A5C5ZQ55</accession>
<feature type="transmembrane region" description="Helical" evidence="1">
    <location>
        <begin position="159"/>
        <end position="181"/>
    </location>
</feature>
<keyword evidence="1" id="KW-0812">Transmembrane</keyword>
<evidence type="ECO:0008006" key="4">
    <source>
        <dbReference type="Google" id="ProtNLM"/>
    </source>
</evidence>
<dbReference type="RefSeq" id="WP_146581989.1">
    <property type="nucleotide sequence ID" value="NZ_SJPM01000020.1"/>
</dbReference>
<feature type="transmembrane region" description="Helical" evidence="1">
    <location>
        <begin position="497"/>
        <end position="522"/>
    </location>
</feature>
<dbReference type="Proteomes" id="UP000316213">
    <property type="component" value="Unassembled WGS sequence"/>
</dbReference>
<feature type="transmembrane region" description="Helical" evidence="1">
    <location>
        <begin position="442"/>
        <end position="462"/>
    </location>
</feature>
<feature type="transmembrane region" description="Helical" evidence="1">
    <location>
        <begin position="410"/>
        <end position="430"/>
    </location>
</feature>
<organism evidence="2 3">
    <name type="scientific">Neorhodopirellula pilleata</name>
    <dbReference type="NCBI Taxonomy" id="2714738"/>
    <lineage>
        <taxon>Bacteria</taxon>
        <taxon>Pseudomonadati</taxon>
        <taxon>Planctomycetota</taxon>
        <taxon>Planctomycetia</taxon>
        <taxon>Pirellulales</taxon>
        <taxon>Pirellulaceae</taxon>
        <taxon>Neorhodopirellula</taxon>
    </lineage>
</organism>